<protein>
    <submittedName>
        <fullName evidence="2">Uncharacterized protein</fullName>
    </submittedName>
</protein>
<gene>
    <name evidence="2" type="ORF">M440DRAFT_1143951</name>
</gene>
<proteinExistence type="predicted"/>
<accession>A0A2T4BQL0</accession>
<organism evidence="2 3">
    <name type="scientific">Trichoderma longibrachiatum ATCC 18648</name>
    <dbReference type="NCBI Taxonomy" id="983965"/>
    <lineage>
        <taxon>Eukaryota</taxon>
        <taxon>Fungi</taxon>
        <taxon>Dikarya</taxon>
        <taxon>Ascomycota</taxon>
        <taxon>Pezizomycotina</taxon>
        <taxon>Sordariomycetes</taxon>
        <taxon>Hypocreomycetidae</taxon>
        <taxon>Hypocreales</taxon>
        <taxon>Hypocreaceae</taxon>
        <taxon>Trichoderma</taxon>
    </lineage>
</organism>
<evidence type="ECO:0000313" key="3">
    <source>
        <dbReference type="Proteomes" id="UP000240760"/>
    </source>
</evidence>
<evidence type="ECO:0000313" key="2">
    <source>
        <dbReference type="EMBL" id="PTB71598.1"/>
    </source>
</evidence>
<dbReference type="EMBL" id="KZ679147">
    <property type="protein sequence ID" value="PTB71598.1"/>
    <property type="molecule type" value="Genomic_DNA"/>
</dbReference>
<dbReference type="Proteomes" id="UP000240760">
    <property type="component" value="Unassembled WGS sequence"/>
</dbReference>
<feature type="region of interest" description="Disordered" evidence="1">
    <location>
        <begin position="1"/>
        <end position="73"/>
    </location>
</feature>
<feature type="compositionally biased region" description="Polar residues" evidence="1">
    <location>
        <begin position="1"/>
        <end position="35"/>
    </location>
</feature>
<dbReference type="AlphaFoldDB" id="A0A2T4BQL0"/>
<name>A0A2T4BQL0_TRILO</name>
<reference evidence="2 3" key="1">
    <citation type="submission" date="2016-07" db="EMBL/GenBank/DDBJ databases">
        <title>Multiple horizontal gene transfer events from other fungi enriched the ability of initially mycotrophic Trichoderma (Ascomycota) to feed on dead plant biomass.</title>
        <authorList>
            <consortium name="DOE Joint Genome Institute"/>
            <person name="Aerts A."/>
            <person name="Atanasova L."/>
            <person name="Chenthamara K."/>
            <person name="Zhang J."/>
            <person name="Grujic M."/>
            <person name="Henrissat B."/>
            <person name="Kuo A."/>
            <person name="Salamov A."/>
            <person name="Lipzen A."/>
            <person name="Labutti K."/>
            <person name="Barry K."/>
            <person name="Miao Y."/>
            <person name="Rahimi M.J."/>
            <person name="Shen Q."/>
            <person name="Grigoriev I.V."/>
            <person name="Kubicek C.P."/>
            <person name="Druzhinina I.S."/>
        </authorList>
    </citation>
    <scope>NUCLEOTIDE SEQUENCE [LARGE SCALE GENOMIC DNA]</scope>
    <source>
        <strain evidence="2 3">ATCC 18648</strain>
    </source>
</reference>
<sequence>MEAASLQLQRTGAKVTHTTDCIRSSSNLPPNSQFECSAHRKPASSQQAPNHEPHTGRRHSPVSSIPKDGLSGRCRHSQFHQASSCVLGSQPSCQAQHLGTSASLITNTITSDRDECVGQHGARTIWSHQRLVCGTTRSSQVLSRPLARTYLVLFRQTHP</sequence>
<evidence type="ECO:0000256" key="1">
    <source>
        <dbReference type="SAM" id="MobiDB-lite"/>
    </source>
</evidence>
<keyword evidence="3" id="KW-1185">Reference proteome</keyword>